<organism evidence="4">
    <name type="scientific">Gongylonema pulchrum</name>
    <dbReference type="NCBI Taxonomy" id="637853"/>
    <lineage>
        <taxon>Eukaryota</taxon>
        <taxon>Metazoa</taxon>
        <taxon>Ecdysozoa</taxon>
        <taxon>Nematoda</taxon>
        <taxon>Chromadorea</taxon>
        <taxon>Rhabditida</taxon>
        <taxon>Spirurina</taxon>
        <taxon>Spiruromorpha</taxon>
        <taxon>Spiruroidea</taxon>
        <taxon>Gongylonematidae</taxon>
        <taxon>Gongylonema</taxon>
    </lineage>
</organism>
<dbReference type="GO" id="GO:0032266">
    <property type="term" value="F:phosphatidylinositol-3-phosphate binding"/>
    <property type="evidence" value="ECO:0007669"/>
    <property type="project" value="TreeGrafter"/>
</dbReference>
<dbReference type="WBParaSite" id="GPUH_0001273501-mRNA-1">
    <property type="protein sequence ID" value="GPUH_0001273501-mRNA-1"/>
    <property type="gene ID" value="GPUH_0001273501"/>
</dbReference>
<dbReference type="PROSITE" id="PS50191">
    <property type="entry name" value="CRAL_TRIO"/>
    <property type="match status" value="1"/>
</dbReference>
<protein>
    <submittedName>
        <fullName evidence="4">CRAL-TRIO domain-containing protein</fullName>
    </submittedName>
</protein>
<dbReference type="GO" id="GO:0005546">
    <property type="term" value="F:phosphatidylinositol-4,5-bisphosphate binding"/>
    <property type="evidence" value="ECO:0007669"/>
    <property type="project" value="TreeGrafter"/>
</dbReference>
<evidence type="ECO:0000313" key="2">
    <source>
        <dbReference type="EMBL" id="VDN20936.1"/>
    </source>
</evidence>
<gene>
    <name evidence="2" type="ORF">GPUH_LOCUS12721</name>
</gene>
<keyword evidence="3" id="KW-1185">Reference proteome</keyword>
<reference evidence="4" key="1">
    <citation type="submission" date="2016-06" db="UniProtKB">
        <authorList>
            <consortium name="WormBaseParasite"/>
        </authorList>
    </citation>
    <scope>IDENTIFICATION</scope>
</reference>
<dbReference type="InterPro" id="IPR001251">
    <property type="entry name" value="CRAL-TRIO_dom"/>
</dbReference>
<dbReference type="GO" id="GO:0010314">
    <property type="term" value="F:phosphatidylinositol-5-phosphate binding"/>
    <property type="evidence" value="ECO:0007669"/>
    <property type="project" value="TreeGrafter"/>
</dbReference>
<dbReference type="GO" id="GO:0043325">
    <property type="term" value="F:phosphatidylinositol-3,4-bisphosphate binding"/>
    <property type="evidence" value="ECO:0007669"/>
    <property type="project" value="TreeGrafter"/>
</dbReference>
<proteinExistence type="predicted"/>
<dbReference type="PANTHER" id="PTHR46607:SF1">
    <property type="entry name" value="SEC14 DOMAIN AND SPECTRIN REPEAT-CONTAINING PROTEIN 1"/>
    <property type="match status" value="1"/>
</dbReference>
<dbReference type="GO" id="GO:0070273">
    <property type="term" value="F:phosphatidylinositol-4-phosphate binding"/>
    <property type="evidence" value="ECO:0007669"/>
    <property type="project" value="TreeGrafter"/>
</dbReference>
<dbReference type="PANTHER" id="PTHR46607">
    <property type="entry name" value="SEC14 DOMAIN AND SPECTRIN REPEAT-CONTAINING PROTEIN 1"/>
    <property type="match status" value="1"/>
</dbReference>
<dbReference type="EMBL" id="UYRT01079551">
    <property type="protein sequence ID" value="VDN20936.1"/>
    <property type="molecule type" value="Genomic_DNA"/>
</dbReference>
<evidence type="ECO:0000313" key="4">
    <source>
        <dbReference type="WBParaSite" id="GPUH_0001273501-mRNA-1"/>
    </source>
</evidence>
<name>A0A183DVI0_9BILA</name>
<dbReference type="OrthoDB" id="5859883at2759"/>
<feature type="domain" description="CRAL-TRIO" evidence="1">
    <location>
        <begin position="10"/>
        <end position="172"/>
    </location>
</feature>
<evidence type="ECO:0000259" key="1">
    <source>
        <dbReference type="PROSITE" id="PS50191"/>
    </source>
</evidence>
<reference evidence="2 3" key="2">
    <citation type="submission" date="2018-11" db="EMBL/GenBank/DDBJ databases">
        <authorList>
            <consortium name="Pathogen Informatics"/>
        </authorList>
    </citation>
    <scope>NUCLEOTIDE SEQUENCE [LARGE SCALE GENOMIC DNA]</scope>
</reference>
<sequence length="326" mass="36897">MGSAGTMQQRDRRLIQSSIVALPGCRDRFGSPLLFISPPENDAQSGTEGVATAAAAAAPSYEELVSVISYLAQIPDERARRLGFTVLIDGRRAPLKHVRNALRACQQALYRQIRLVLIVQPEKFLYQQKLNFELIKEAYQFKSTLISIHKLSRFVDVTQLPDIFGGTFQYEPNSWIRLRENFVTKANNWIQSRRKHEKLAGATTSDESNDSADERRASELNELLKMGTDGVATATAAAAPSYEELVSVISYLAQIPDERARRLGFTVLIDGRRAPLKHVRNALRACQQALYRQIRLVLIVQPEKFLYQQKLNFELIKEAYQFKVIT</sequence>
<dbReference type="Proteomes" id="UP000271098">
    <property type="component" value="Unassembled WGS sequence"/>
</dbReference>
<dbReference type="AlphaFoldDB" id="A0A183DVI0"/>
<accession>A0A183DVI0</accession>
<evidence type="ECO:0000313" key="3">
    <source>
        <dbReference type="Proteomes" id="UP000271098"/>
    </source>
</evidence>
<dbReference type="GO" id="GO:0080025">
    <property type="term" value="F:phosphatidylinositol-3,5-bisphosphate binding"/>
    <property type="evidence" value="ECO:0007669"/>
    <property type="project" value="TreeGrafter"/>
</dbReference>